<accession>A0A6N8JAQ8</accession>
<keyword evidence="3" id="KW-1185">Reference proteome</keyword>
<dbReference type="PROSITE" id="PS51257">
    <property type="entry name" value="PROKAR_LIPOPROTEIN"/>
    <property type="match status" value="1"/>
</dbReference>
<dbReference type="SUPFAM" id="SSF82185">
    <property type="entry name" value="Histone H3 K4-specific methyltransferase SET7/9 N-terminal domain"/>
    <property type="match status" value="1"/>
</dbReference>
<dbReference type="Gene3D" id="3.90.930.1">
    <property type="match status" value="1"/>
</dbReference>
<dbReference type="RefSeq" id="WP_157300182.1">
    <property type="nucleotide sequence ID" value="NZ_BAAAZB010000025.1"/>
</dbReference>
<name>A0A6N8JAQ8_9BACT</name>
<gene>
    <name evidence="2" type="ORF">GO495_13270</name>
</gene>
<dbReference type="Proteomes" id="UP000468388">
    <property type="component" value="Unassembled WGS sequence"/>
</dbReference>
<dbReference type="AlphaFoldDB" id="A0A6N8JAQ8"/>
<reference evidence="2 3" key="1">
    <citation type="submission" date="2019-12" db="EMBL/GenBank/DDBJ databases">
        <title>The draft genomic sequence of strain Chitinophaga oryziterrae JCM 16595.</title>
        <authorList>
            <person name="Zhang X."/>
        </authorList>
    </citation>
    <scope>NUCLEOTIDE SEQUENCE [LARGE SCALE GENOMIC DNA]</scope>
    <source>
        <strain evidence="2 3">JCM 16595</strain>
    </source>
</reference>
<feature type="chain" id="PRO_5026933313" description="Toxin-antitoxin system YwqK family antitoxin" evidence="1">
    <location>
        <begin position="23"/>
        <end position="129"/>
    </location>
</feature>
<evidence type="ECO:0000313" key="3">
    <source>
        <dbReference type="Proteomes" id="UP000468388"/>
    </source>
</evidence>
<evidence type="ECO:0000313" key="2">
    <source>
        <dbReference type="EMBL" id="MVT41558.1"/>
    </source>
</evidence>
<protein>
    <recommendedName>
        <fullName evidence="4">Toxin-antitoxin system YwqK family antitoxin</fullName>
    </recommendedName>
</protein>
<proteinExistence type="predicted"/>
<sequence>MNTAIKCMCSLMLFVVTTSCNNQNINEFTLRQIMREEDGTVCKRVYSIPGVPGQELVEVYFRDGRLKEQYYRKNGKLNGCRMIYYANGQLSETGNWRDDQRTGVFMYYRIDGVLDCTQNFSLLGDSMKE</sequence>
<evidence type="ECO:0008006" key="4">
    <source>
        <dbReference type="Google" id="ProtNLM"/>
    </source>
</evidence>
<organism evidence="2 3">
    <name type="scientific">Chitinophaga oryziterrae</name>
    <dbReference type="NCBI Taxonomy" id="1031224"/>
    <lineage>
        <taxon>Bacteria</taxon>
        <taxon>Pseudomonadati</taxon>
        <taxon>Bacteroidota</taxon>
        <taxon>Chitinophagia</taxon>
        <taxon>Chitinophagales</taxon>
        <taxon>Chitinophagaceae</taxon>
        <taxon>Chitinophaga</taxon>
    </lineage>
</organism>
<evidence type="ECO:0000256" key="1">
    <source>
        <dbReference type="SAM" id="SignalP"/>
    </source>
</evidence>
<feature type="signal peptide" evidence="1">
    <location>
        <begin position="1"/>
        <end position="22"/>
    </location>
</feature>
<keyword evidence="1" id="KW-0732">Signal</keyword>
<dbReference type="EMBL" id="WRXO01000003">
    <property type="protein sequence ID" value="MVT41558.1"/>
    <property type="molecule type" value="Genomic_DNA"/>
</dbReference>
<comment type="caution">
    <text evidence="2">The sequence shown here is derived from an EMBL/GenBank/DDBJ whole genome shotgun (WGS) entry which is preliminary data.</text>
</comment>
<dbReference type="OrthoDB" id="663961at2"/>